<dbReference type="KEGG" id="nta:107759455"/>
<dbReference type="Proteomes" id="UP000790787">
    <property type="component" value="Chromosome 4"/>
</dbReference>
<organism evidence="1 2">
    <name type="scientific">Nicotiana tabacum</name>
    <name type="common">Common tobacco</name>
    <dbReference type="NCBI Taxonomy" id="4097"/>
    <lineage>
        <taxon>Eukaryota</taxon>
        <taxon>Viridiplantae</taxon>
        <taxon>Streptophyta</taxon>
        <taxon>Embryophyta</taxon>
        <taxon>Tracheophyta</taxon>
        <taxon>Spermatophyta</taxon>
        <taxon>Magnoliopsida</taxon>
        <taxon>eudicotyledons</taxon>
        <taxon>Gunneridae</taxon>
        <taxon>Pentapetalae</taxon>
        <taxon>asterids</taxon>
        <taxon>lamiids</taxon>
        <taxon>Solanales</taxon>
        <taxon>Solanaceae</taxon>
        <taxon>Nicotianoideae</taxon>
        <taxon>Nicotianeae</taxon>
        <taxon>Nicotiana</taxon>
    </lineage>
</organism>
<dbReference type="PANTHER" id="PTHR10766:SF170">
    <property type="entry name" value="TRANSMEMBRANE 9 SUPERFAMILY MEMBER 4"/>
    <property type="match status" value="1"/>
</dbReference>
<dbReference type="Pfam" id="PF02990">
    <property type="entry name" value="EMP70"/>
    <property type="match status" value="1"/>
</dbReference>
<dbReference type="RefSeq" id="XP_016432882.2">
    <property type="nucleotide sequence ID" value="XM_016577396.2"/>
</dbReference>
<sequence length="592" mass="67977">METHVVRLIFTTVIMSLGCLVQSDASTHRYKSGEEVPLYANKVGPFFNPSETYAYFDLPFCRPDNMEKKKESLGEVLNGDRLTFAPYKLEFLADKKDAKVVCKKRLTKEEVAQFRTAIALDYYIQMYYDDLPIWAFIGKIDKEGSYDPNEFKYHIYTMFHFEIFYHKDRVIEINLRADPYVTANVTNDEEVDVEFLYTVMWKATNIPFEKRMDKYKMSSSLPHHLEIHWFSIMNSCVTIFIVMSCLGTIYMRVLRRDIYKLAQDEEFIDNQEETGWKSLHGDVFRYPKCTYLLSSALGCGTQLLAVVVAILSLGVLGVFQPYDRGVLPTALIIIYAITSAVAGFSAVSFYHQLEGSNWLRILLLTGGIFSCPLFLTFFFLNTVAIKYGSTAALPLGTIVVILLLWVLLALPSLLLGALSGKRIKSEFQAPCHTTKCPREVPPQRWYRSIIMQMALAGILPFAVIYIELYYIFASVWGHRIYTIYGILFVVFILLLITTALVSVAMTYFQLAAEDHEWWWRSFLCGGSTGLYIFGYSFYYYFSRSDMSGFMQTSFFFGYMACVSYGVFLMLGTIGFRACLLFVRLLYGSIKCE</sequence>
<reference evidence="2" key="2">
    <citation type="submission" date="2025-08" db="UniProtKB">
        <authorList>
            <consortium name="RefSeq"/>
        </authorList>
    </citation>
    <scope>IDENTIFICATION</scope>
    <source>
        <tissue evidence="2">Leaf</tissue>
    </source>
</reference>
<dbReference type="GO" id="GO:0016020">
    <property type="term" value="C:membrane"/>
    <property type="evidence" value="ECO:0000318"/>
    <property type="project" value="GO_Central"/>
</dbReference>
<keyword evidence="2" id="KW-0812">Transmembrane</keyword>
<dbReference type="PANTHER" id="PTHR10766">
    <property type="entry name" value="TRANSMEMBRANE 9 SUPERFAMILY PROTEIN"/>
    <property type="match status" value="1"/>
</dbReference>
<dbReference type="GO" id="GO:0000139">
    <property type="term" value="C:Golgi membrane"/>
    <property type="evidence" value="ECO:0007669"/>
    <property type="project" value="UniProtKB-SubCell"/>
</dbReference>
<name>A0A1S3WZ14_TOBAC</name>
<keyword evidence="1" id="KW-1185">Reference proteome</keyword>
<proteinExistence type="predicted"/>
<dbReference type="OrthoDB" id="1666796at2759"/>
<dbReference type="InterPro" id="IPR004240">
    <property type="entry name" value="EMP70"/>
</dbReference>
<protein>
    <submittedName>
        <fullName evidence="2">Transmembrane 9 superfamily member 3 isoform X1</fullName>
    </submittedName>
</protein>
<reference evidence="1" key="1">
    <citation type="journal article" date="2014" name="Nat. Commun.">
        <title>The tobacco genome sequence and its comparison with those of tomato and potato.</title>
        <authorList>
            <person name="Sierro N."/>
            <person name="Battey J.N."/>
            <person name="Ouadi S."/>
            <person name="Bakaher N."/>
            <person name="Bovet L."/>
            <person name="Willig A."/>
            <person name="Goepfert S."/>
            <person name="Peitsch M.C."/>
            <person name="Ivanov N.V."/>
        </authorList>
    </citation>
    <scope>NUCLEOTIDE SEQUENCE [LARGE SCALE GENOMIC DNA]</scope>
</reference>
<accession>A0A1S3WZ14</accession>
<evidence type="ECO:0000313" key="2">
    <source>
        <dbReference type="RefSeq" id="XP_016432882.2"/>
    </source>
</evidence>
<gene>
    <name evidence="2" type="primary">LOC107759455</name>
</gene>
<evidence type="ECO:0000313" key="1">
    <source>
        <dbReference type="Proteomes" id="UP000790787"/>
    </source>
</evidence>
<dbReference type="PaxDb" id="4097-A0A1S3WZA2"/>
<dbReference type="GO" id="GO:0010008">
    <property type="term" value="C:endosome membrane"/>
    <property type="evidence" value="ECO:0007669"/>
    <property type="project" value="UniProtKB-SubCell"/>
</dbReference>
<keyword evidence="2" id="KW-0472">Membrane</keyword>
<dbReference type="PROSITE" id="PS51257">
    <property type="entry name" value="PROKAR_LIPOPROTEIN"/>
    <property type="match status" value="1"/>
</dbReference>
<dbReference type="GO" id="GO:0072657">
    <property type="term" value="P:protein localization to membrane"/>
    <property type="evidence" value="ECO:0000318"/>
    <property type="project" value="GO_Central"/>
</dbReference>
<dbReference type="OMA" id="THRYKSG"/>